<keyword evidence="2 6" id="KW-0418">Kinase</keyword>
<gene>
    <name evidence="6" type="ORF">Cch01nite_18920</name>
</gene>
<dbReference type="CDD" id="cd16917">
    <property type="entry name" value="HATPase_UhpB-NarQ-NarX-like"/>
    <property type="match status" value="1"/>
</dbReference>
<keyword evidence="4" id="KW-0812">Transmembrane</keyword>
<dbReference type="Gene3D" id="1.20.5.1930">
    <property type="match status" value="1"/>
</dbReference>
<dbReference type="PANTHER" id="PTHR24421:SF63">
    <property type="entry name" value="SENSOR HISTIDINE KINASE DESK"/>
    <property type="match status" value="1"/>
</dbReference>
<dbReference type="EMBL" id="BONK01000005">
    <property type="protein sequence ID" value="GIG21168.1"/>
    <property type="molecule type" value="Genomic_DNA"/>
</dbReference>
<evidence type="ECO:0000259" key="5">
    <source>
        <dbReference type="Pfam" id="PF07730"/>
    </source>
</evidence>
<protein>
    <submittedName>
        <fullName evidence="6">Histidine kinase</fullName>
    </submittedName>
</protein>
<feature type="transmembrane region" description="Helical" evidence="4">
    <location>
        <begin position="96"/>
        <end position="116"/>
    </location>
</feature>
<keyword evidence="4" id="KW-0472">Membrane</keyword>
<evidence type="ECO:0000256" key="2">
    <source>
        <dbReference type="ARBA" id="ARBA00022777"/>
    </source>
</evidence>
<feature type="transmembrane region" description="Helical" evidence="4">
    <location>
        <begin position="176"/>
        <end position="198"/>
    </location>
</feature>
<dbReference type="InterPro" id="IPR011712">
    <property type="entry name" value="Sig_transdc_His_kin_sub3_dim/P"/>
</dbReference>
<accession>A0A919P0Q2</accession>
<feature type="transmembrane region" description="Helical" evidence="4">
    <location>
        <begin position="31"/>
        <end position="51"/>
    </location>
</feature>
<keyword evidence="4" id="KW-1133">Transmembrane helix</keyword>
<name>A0A919P0Q2_9CELL</name>
<dbReference type="GO" id="GO:0000155">
    <property type="term" value="F:phosphorelay sensor kinase activity"/>
    <property type="evidence" value="ECO:0007669"/>
    <property type="project" value="InterPro"/>
</dbReference>
<dbReference type="GO" id="GO:0016020">
    <property type="term" value="C:membrane"/>
    <property type="evidence" value="ECO:0007669"/>
    <property type="project" value="InterPro"/>
</dbReference>
<dbReference type="Proteomes" id="UP000632740">
    <property type="component" value="Unassembled WGS sequence"/>
</dbReference>
<keyword evidence="1" id="KW-0808">Transferase</keyword>
<dbReference type="SUPFAM" id="SSF55874">
    <property type="entry name" value="ATPase domain of HSP90 chaperone/DNA topoisomerase II/histidine kinase"/>
    <property type="match status" value="1"/>
</dbReference>
<dbReference type="AlphaFoldDB" id="A0A919P0Q2"/>
<sequence>MRLALVGAARGNDPVTTDEQGRRRIDLLTRWQLYALSASAPLVMVLVVVGSGGTNRLSGRQTAALLALVIAQTGACLMVLRAGVDRRVGGERPVRPPLVAACSLTLLGVLVSVAFADDTSPLTFGPAAGGSAILFCTALTAAVSPLLRPIRLAVCVAVPAALLYVVQSVTQDTVAWAMNYALAVGAAAAICGATLWMLDVLWQMHAARGVEARLAVAEERLRFSRDLHDVLGRNLALIAIDSELAEKLVLRGQDGSDELLARIRQTARDSMRELHDVVGAYRSTDLTTEIAGARSVLQAAGIETRVVGDGGDLPQDAQTTLGWVVREATTNILRHSDATAVTFDLAVDQEDTVLTIGNDGAHAAGKGGTGLVGLRERLAARGGDVVVSAEGGPSAHGTFVLVARLPVGT</sequence>
<keyword evidence="7" id="KW-1185">Reference proteome</keyword>
<organism evidence="6 7">
    <name type="scientific">Cellulomonas chitinilytica</name>
    <dbReference type="NCBI Taxonomy" id="398759"/>
    <lineage>
        <taxon>Bacteria</taxon>
        <taxon>Bacillati</taxon>
        <taxon>Actinomycetota</taxon>
        <taxon>Actinomycetes</taxon>
        <taxon>Micrococcales</taxon>
        <taxon>Cellulomonadaceae</taxon>
        <taxon>Cellulomonas</taxon>
    </lineage>
</organism>
<dbReference type="InterPro" id="IPR036890">
    <property type="entry name" value="HATPase_C_sf"/>
</dbReference>
<feature type="transmembrane region" description="Helical" evidence="4">
    <location>
        <begin position="122"/>
        <end position="143"/>
    </location>
</feature>
<evidence type="ECO:0000313" key="7">
    <source>
        <dbReference type="Proteomes" id="UP000632740"/>
    </source>
</evidence>
<dbReference type="GO" id="GO:0046983">
    <property type="term" value="F:protein dimerization activity"/>
    <property type="evidence" value="ECO:0007669"/>
    <property type="project" value="InterPro"/>
</dbReference>
<feature type="transmembrane region" description="Helical" evidence="4">
    <location>
        <begin position="150"/>
        <end position="170"/>
    </location>
</feature>
<dbReference type="InterPro" id="IPR050482">
    <property type="entry name" value="Sensor_HK_TwoCompSys"/>
</dbReference>
<feature type="domain" description="Signal transduction histidine kinase subgroup 3 dimerisation and phosphoacceptor" evidence="5">
    <location>
        <begin position="219"/>
        <end position="286"/>
    </location>
</feature>
<dbReference type="PANTHER" id="PTHR24421">
    <property type="entry name" value="NITRATE/NITRITE SENSOR PROTEIN NARX-RELATED"/>
    <property type="match status" value="1"/>
</dbReference>
<evidence type="ECO:0000256" key="1">
    <source>
        <dbReference type="ARBA" id="ARBA00022679"/>
    </source>
</evidence>
<evidence type="ECO:0000256" key="3">
    <source>
        <dbReference type="ARBA" id="ARBA00023012"/>
    </source>
</evidence>
<keyword evidence="3" id="KW-0902">Two-component regulatory system</keyword>
<dbReference type="Gene3D" id="3.30.565.10">
    <property type="entry name" value="Histidine kinase-like ATPase, C-terminal domain"/>
    <property type="match status" value="1"/>
</dbReference>
<evidence type="ECO:0000256" key="4">
    <source>
        <dbReference type="SAM" id="Phobius"/>
    </source>
</evidence>
<evidence type="ECO:0000313" key="6">
    <source>
        <dbReference type="EMBL" id="GIG21168.1"/>
    </source>
</evidence>
<proteinExistence type="predicted"/>
<comment type="caution">
    <text evidence="6">The sequence shown here is derived from an EMBL/GenBank/DDBJ whole genome shotgun (WGS) entry which is preliminary data.</text>
</comment>
<feature type="transmembrane region" description="Helical" evidence="4">
    <location>
        <begin position="63"/>
        <end position="84"/>
    </location>
</feature>
<dbReference type="Pfam" id="PF07730">
    <property type="entry name" value="HisKA_3"/>
    <property type="match status" value="1"/>
</dbReference>
<reference evidence="6" key="1">
    <citation type="submission" date="2021-01" db="EMBL/GenBank/DDBJ databases">
        <title>Whole genome shotgun sequence of Cellulomonas chitinilytica NBRC 110799.</title>
        <authorList>
            <person name="Komaki H."/>
            <person name="Tamura T."/>
        </authorList>
    </citation>
    <scope>NUCLEOTIDE SEQUENCE</scope>
    <source>
        <strain evidence="6">NBRC 110799</strain>
    </source>
</reference>